<name>A0AAV4N2B1_CAEEX</name>
<comment type="caution">
    <text evidence="1">The sequence shown here is derived from an EMBL/GenBank/DDBJ whole genome shotgun (WGS) entry which is preliminary data.</text>
</comment>
<organism evidence="1 2">
    <name type="scientific">Caerostris extrusa</name>
    <name type="common">Bark spider</name>
    <name type="synonym">Caerostris bankana</name>
    <dbReference type="NCBI Taxonomy" id="172846"/>
    <lineage>
        <taxon>Eukaryota</taxon>
        <taxon>Metazoa</taxon>
        <taxon>Ecdysozoa</taxon>
        <taxon>Arthropoda</taxon>
        <taxon>Chelicerata</taxon>
        <taxon>Arachnida</taxon>
        <taxon>Araneae</taxon>
        <taxon>Araneomorphae</taxon>
        <taxon>Entelegynae</taxon>
        <taxon>Araneoidea</taxon>
        <taxon>Araneidae</taxon>
        <taxon>Caerostris</taxon>
    </lineage>
</organism>
<protein>
    <recommendedName>
        <fullName evidence="3">Secreted protein</fullName>
    </recommendedName>
</protein>
<proteinExistence type="predicted"/>
<keyword evidence="2" id="KW-1185">Reference proteome</keyword>
<dbReference type="EMBL" id="BPLR01002873">
    <property type="protein sequence ID" value="GIX78864.1"/>
    <property type="molecule type" value="Genomic_DNA"/>
</dbReference>
<evidence type="ECO:0000313" key="2">
    <source>
        <dbReference type="Proteomes" id="UP001054945"/>
    </source>
</evidence>
<sequence>MTLSTHCGIYSNASLILVRFKTPCCHSNGLVMRRRNFLLLFFLLSLQHEGLCSRDIAQNIRRCSKMLGDRSYVVPVCIVFSTPPPFRLSSSYKSIHR</sequence>
<accession>A0AAV4N2B1</accession>
<dbReference type="AlphaFoldDB" id="A0AAV4N2B1"/>
<evidence type="ECO:0000313" key="1">
    <source>
        <dbReference type="EMBL" id="GIX78864.1"/>
    </source>
</evidence>
<dbReference type="Proteomes" id="UP001054945">
    <property type="component" value="Unassembled WGS sequence"/>
</dbReference>
<reference evidence="1 2" key="1">
    <citation type="submission" date="2021-06" db="EMBL/GenBank/DDBJ databases">
        <title>Caerostris extrusa draft genome.</title>
        <authorList>
            <person name="Kono N."/>
            <person name="Arakawa K."/>
        </authorList>
    </citation>
    <scope>NUCLEOTIDE SEQUENCE [LARGE SCALE GENOMIC DNA]</scope>
</reference>
<evidence type="ECO:0008006" key="3">
    <source>
        <dbReference type="Google" id="ProtNLM"/>
    </source>
</evidence>
<gene>
    <name evidence="1" type="ORF">CEXT_637411</name>
</gene>